<keyword evidence="1" id="KW-0040">ANK repeat</keyword>
<protein>
    <submittedName>
        <fullName evidence="2">Uncharacterized protein</fullName>
    </submittedName>
</protein>
<dbReference type="AlphaFoldDB" id="A0A371EFN4"/>
<name>A0A371EFN4_MUCPR</name>
<dbReference type="PROSITE" id="PS50088">
    <property type="entry name" value="ANK_REPEAT"/>
    <property type="match status" value="1"/>
</dbReference>
<evidence type="ECO:0000313" key="2">
    <source>
        <dbReference type="EMBL" id="RDX64806.1"/>
    </source>
</evidence>
<dbReference type="CDD" id="cd00303">
    <property type="entry name" value="retropepsin_like"/>
    <property type="match status" value="1"/>
</dbReference>
<comment type="caution">
    <text evidence="2">The sequence shown here is derived from an EMBL/GenBank/DDBJ whole genome shotgun (WGS) entry which is preliminary data.</text>
</comment>
<evidence type="ECO:0000256" key="1">
    <source>
        <dbReference type="PROSITE-ProRule" id="PRU00023"/>
    </source>
</evidence>
<dbReference type="InterPro" id="IPR021109">
    <property type="entry name" value="Peptidase_aspartic_dom_sf"/>
</dbReference>
<sequence length="307" mass="34247">MEAEGHSSRSNLTHWVVESSHQTQIVTATTSNKVAMIEGSGHLPPKPLTIHYNPAPQTQAPLVIQVPTPPAYQINRAIPWQYGGEVALAKKEEQDQAEEIINIARIGGKDHAKERKKEKVVDIQKEAVAKEKATKFLVLICHREYELLDQLNKTLTCVSLLSLLMNSKGHRHLLLKVLNKAQDAQDITLEKFGGIMNNITTNNHLSFSEGEILTEGKEHKQPLHIVVKCGNYMLARMLIDNGSSLNVLPKTTLDKLYSTGSQLRANFIVVQPFDGSKREVMEEITLLVCIGSITFDITFQVMDIQPT</sequence>
<dbReference type="Gene3D" id="2.40.70.10">
    <property type="entry name" value="Acid Proteases"/>
    <property type="match status" value="1"/>
</dbReference>
<gene>
    <name evidence="2" type="ORF">CR513_56589</name>
</gene>
<dbReference type="InterPro" id="IPR002110">
    <property type="entry name" value="Ankyrin_rpt"/>
</dbReference>
<proteinExistence type="predicted"/>
<dbReference type="PANTHER" id="PTHR32108:SF9">
    <property type="entry name" value="REVERSE TRANSCRIPTASE RNASE H-LIKE DOMAIN-CONTAINING PROTEIN"/>
    <property type="match status" value="1"/>
</dbReference>
<organism evidence="2 3">
    <name type="scientific">Mucuna pruriens</name>
    <name type="common">Velvet bean</name>
    <name type="synonym">Dolichos pruriens</name>
    <dbReference type="NCBI Taxonomy" id="157652"/>
    <lineage>
        <taxon>Eukaryota</taxon>
        <taxon>Viridiplantae</taxon>
        <taxon>Streptophyta</taxon>
        <taxon>Embryophyta</taxon>
        <taxon>Tracheophyta</taxon>
        <taxon>Spermatophyta</taxon>
        <taxon>Magnoliopsida</taxon>
        <taxon>eudicotyledons</taxon>
        <taxon>Gunneridae</taxon>
        <taxon>Pentapetalae</taxon>
        <taxon>rosids</taxon>
        <taxon>fabids</taxon>
        <taxon>Fabales</taxon>
        <taxon>Fabaceae</taxon>
        <taxon>Papilionoideae</taxon>
        <taxon>50 kb inversion clade</taxon>
        <taxon>NPAAA clade</taxon>
        <taxon>indigoferoid/millettioid clade</taxon>
        <taxon>Phaseoleae</taxon>
        <taxon>Mucuna</taxon>
    </lineage>
</organism>
<reference evidence="2" key="1">
    <citation type="submission" date="2018-05" db="EMBL/GenBank/DDBJ databases">
        <title>Draft genome of Mucuna pruriens seed.</title>
        <authorList>
            <person name="Nnadi N.E."/>
            <person name="Vos R."/>
            <person name="Hasami M.H."/>
            <person name="Devisetty U.K."/>
            <person name="Aguiy J.C."/>
        </authorList>
    </citation>
    <scope>NUCLEOTIDE SEQUENCE [LARGE SCALE GENOMIC DNA]</scope>
    <source>
        <strain evidence="2">JCA_2017</strain>
    </source>
</reference>
<dbReference type="Proteomes" id="UP000257109">
    <property type="component" value="Unassembled WGS sequence"/>
</dbReference>
<dbReference type="OrthoDB" id="5430981at2759"/>
<accession>A0A371EFN4</accession>
<dbReference type="PANTHER" id="PTHR32108">
    <property type="entry name" value="DNA-DIRECTED RNA POLYMERASE SUBUNIT ALPHA"/>
    <property type="match status" value="1"/>
</dbReference>
<dbReference type="PROSITE" id="PS50297">
    <property type="entry name" value="ANK_REP_REGION"/>
    <property type="match status" value="1"/>
</dbReference>
<evidence type="ECO:0000313" key="3">
    <source>
        <dbReference type="Proteomes" id="UP000257109"/>
    </source>
</evidence>
<feature type="non-terminal residue" evidence="2">
    <location>
        <position position="1"/>
    </location>
</feature>
<feature type="repeat" description="ANK" evidence="1">
    <location>
        <begin position="218"/>
        <end position="250"/>
    </location>
</feature>
<keyword evidence="3" id="KW-1185">Reference proteome</keyword>
<dbReference type="EMBL" id="QJKJ01014220">
    <property type="protein sequence ID" value="RDX64806.1"/>
    <property type="molecule type" value="Genomic_DNA"/>
</dbReference>